<dbReference type="InterPro" id="IPR025112">
    <property type="entry name" value="PCMD"/>
</dbReference>
<gene>
    <name evidence="3" type="ORF">FHS60_001725</name>
</gene>
<dbReference type="AlphaFoldDB" id="A0A7W5UJU3"/>
<evidence type="ECO:0000256" key="1">
    <source>
        <dbReference type="SAM" id="SignalP"/>
    </source>
</evidence>
<sequence length="332" mass="37073">MTIRLSLATLALFTGVTAQALPLRTEFLRENEFVQDNKDNVQYINFGNFDQWITRNIEESGIIGGETKQVYAIGPTSVINGRTPYLGTGGSPWATSNVMAHVSGIYKTNVSVFKQVRPGHGYCAKLYTHLEQVKVLGIVNIKVLAAGSIYLGQMMEPITSSSNPMKYLNCGVKFSRKPKAIMFDYATKLILGDRIRQTGFGGAKSVAGRDLADCVVYLQKRWEDAKGNVYAKRIGTMIHYFTQTTSWMNNQEFTINYGNITTQPFYKSYMGLTSQFYMKNSKGKMVPIKEIEWGTADDTPTHLIIKFDSSNGGAYTGTVGNTLWIDNVRLVY</sequence>
<dbReference type="Gene3D" id="2.60.120.890">
    <property type="entry name" value="BT2081, beta-jelly-roll domain"/>
    <property type="match status" value="1"/>
</dbReference>
<dbReference type="Pfam" id="PF13201">
    <property type="entry name" value="PCMD"/>
    <property type="match status" value="1"/>
</dbReference>
<reference evidence="3 4" key="1">
    <citation type="submission" date="2020-08" db="EMBL/GenBank/DDBJ databases">
        <title>Genomic Encyclopedia of Type Strains, Phase IV (KMG-IV): sequencing the most valuable type-strain genomes for metagenomic binning, comparative biology and taxonomic classification.</title>
        <authorList>
            <person name="Goeker M."/>
        </authorList>
    </citation>
    <scope>NUCLEOTIDE SEQUENCE [LARGE SCALE GENOMIC DNA]</scope>
    <source>
        <strain evidence="3 4">DSM 22548</strain>
    </source>
</reference>
<dbReference type="Proteomes" id="UP000541425">
    <property type="component" value="Unassembled WGS sequence"/>
</dbReference>
<feature type="domain" description="Putative carbohydrate metabolism" evidence="2">
    <location>
        <begin position="91"/>
        <end position="331"/>
    </location>
</feature>
<evidence type="ECO:0000259" key="2">
    <source>
        <dbReference type="Pfam" id="PF13201"/>
    </source>
</evidence>
<dbReference type="RefSeq" id="WP_183697425.1">
    <property type="nucleotide sequence ID" value="NZ_JACICA010000009.1"/>
</dbReference>
<feature type="chain" id="PRO_5030982055" description="Putative carbohydrate metabolism domain-containing protein" evidence="1">
    <location>
        <begin position="21"/>
        <end position="332"/>
    </location>
</feature>
<organism evidence="3 4">
    <name type="scientific">Alloprevotella rava</name>
    <dbReference type="NCBI Taxonomy" id="671218"/>
    <lineage>
        <taxon>Bacteria</taxon>
        <taxon>Pseudomonadati</taxon>
        <taxon>Bacteroidota</taxon>
        <taxon>Bacteroidia</taxon>
        <taxon>Bacteroidales</taxon>
        <taxon>Prevotellaceae</taxon>
        <taxon>Alloprevotella</taxon>
    </lineage>
</organism>
<proteinExistence type="predicted"/>
<evidence type="ECO:0000313" key="3">
    <source>
        <dbReference type="EMBL" id="MBB3703245.1"/>
    </source>
</evidence>
<name>A0A7W5UJU3_9BACT</name>
<protein>
    <recommendedName>
        <fullName evidence="2">Putative carbohydrate metabolism domain-containing protein</fullName>
    </recommendedName>
</protein>
<dbReference type="EMBL" id="JACICA010000009">
    <property type="protein sequence ID" value="MBB3703245.1"/>
    <property type="molecule type" value="Genomic_DNA"/>
</dbReference>
<evidence type="ECO:0000313" key="4">
    <source>
        <dbReference type="Proteomes" id="UP000541425"/>
    </source>
</evidence>
<dbReference type="InterPro" id="IPR038653">
    <property type="entry name" value="Put_CMD_sf"/>
</dbReference>
<feature type="signal peptide" evidence="1">
    <location>
        <begin position="1"/>
        <end position="20"/>
    </location>
</feature>
<accession>A0A7W5UJU3</accession>
<comment type="caution">
    <text evidence="3">The sequence shown here is derived from an EMBL/GenBank/DDBJ whole genome shotgun (WGS) entry which is preliminary data.</text>
</comment>
<keyword evidence="1" id="KW-0732">Signal</keyword>